<reference evidence="4" key="1">
    <citation type="submission" date="2020-06" db="EMBL/GenBank/DDBJ databases">
        <authorList>
            <consortium name="Plant Systems Biology data submission"/>
        </authorList>
    </citation>
    <scope>NUCLEOTIDE SEQUENCE</scope>
    <source>
        <strain evidence="4">D6</strain>
    </source>
</reference>
<sequence length="425" mass="47628">MVRTQQRKPIIHLVSMPMILLVSSQLKSAIGMIQPACYTRTGKQAVRSFTVNNLSRTLQSSRGSIGSRWMSASSSAAEVEDATTSIKHKSSIPAFRIFYNDVYEVHLPKGHRFPMDKYQRVRKQVQKVVKELPKEEQEKVDCDFHVSPLATVDELVTTHSYEYVQKVLSGDLTEQELRNVGFPWNEENVKRSFSSVGGTVAAAKFVCEAAEQRKDNPSSIPPWAAHVAGGTHHAFHDRGEGFCVFSDIAVAANVALQSFPNIERILILDLDVHQGNGNAVLFQGRPEVVTFSMQCVANYFSEKQQSDLDVELPPDCTDQTYLMTLSHWLKRIKRESGPYDLVFFQAGVDILAEDRLGRMSISQKGVETRNKLVFDFAMDLNVPLVITMGGGYPRTDDWAPILQAHSNVYLQARQYLADTGASRKQ</sequence>
<feature type="domain" description="Histone deacetylase" evidence="3">
    <location>
        <begin position="123"/>
        <end position="394"/>
    </location>
</feature>
<comment type="caution">
    <text evidence="4">The sequence shown here is derived from an EMBL/GenBank/DDBJ whole genome shotgun (WGS) entry which is preliminary data.</text>
</comment>
<proteinExistence type="predicted"/>
<dbReference type="InterPro" id="IPR000286">
    <property type="entry name" value="HDACs"/>
</dbReference>
<dbReference type="Pfam" id="PF00850">
    <property type="entry name" value="Hist_deacetyl"/>
    <property type="match status" value="1"/>
</dbReference>
<dbReference type="PRINTS" id="PR01270">
    <property type="entry name" value="HDASUPER"/>
</dbReference>
<dbReference type="EMBL" id="CAICTM010001151">
    <property type="protein sequence ID" value="CAB9520997.1"/>
    <property type="molecule type" value="Genomic_DNA"/>
</dbReference>
<keyword evidence="1" id="KW-0378">Hydrolase</keyword>
<dbReference type="PANTHER" id="PTHR10625">
    <property type="entry name" value="HISTONE DEACETYLASE HDAC1-RELATED"/>
    <property type="match status" value="1"/>
</dbReference>
<dbReference type="GO" id="GO:0016787">
    <property type="term" value="F:hydrolase activity"/>
    <property type="evidence" value="ECO:0007669"/>
    <property type="project" value="UniProtKB-KW"/>
</dbReference>
<dbReference type="Proteomes" id="UP001153069">
    <property type="component" value="Unassembled WGS sequence"/>
</dbReference>
<evidence type="ECO:0000256" key="1">
    <source>
        <dbReference type="ARBA" id="ARBA00022801"/>
    </source>
</evidence>
<dbReference type="InterPro" id="IPR023801">
    <property type="entry name" value="His_deacetylse_dom"/>
</dbReference>
<evidence type="ECO:0000313" key="5">
    <source>
        <dbReference type="Proteomes" id="UP001153069"/>
    </source>
</evidence>
<keyword evidence="2" id="KW-0732">Signal</keyword>
<keyword evidence="5" id="KW-1185">Reference proteome</keyword>
<dbReference type="Gene3D" id="3.40.800.20">
    <property type="entry name" value="Histone deacetylase domain"/>
    <property type="match status" value="1"/>
</dbReference>
<dbReference type="InterPro" id="IPR023696">
    <property type="entry name" value="Ureohydrolase_dom_sf"/>
</dbReference>
<dbReference type="GO" id="GO:0040029">
    <property type="term" value="P:epigenetic regulation of gene expression"/>
    <property type="evidence" value="ECO:0007669"/>
    <property type="project" value="TreeGrafter"/>
</dbReference>
<dbReference type="SUPFAM" id="SSF52768">
    <property type="entry name" value="Arginase/deacetylase"/>
    <property type="match status" value="1"/>
</dbReference>
<dbReference type="PANTHER" id="PTHR10625:SF19">
    <property type="entry name" value="HISTONE DEACETYLASE 12"/>
    <property type="match status" value="1"/>
</dbReference>
<dbReference type="InterPro" id="IPR044150">
    <property type="entry name" value="HDAC_classIV"/>
</dbReference>
<evidence type="ECO:0000259" key="3">
    <source>
        <dbReference type="Pfam" id="PF00850"/>
    </source>
</evidence>
<gene>
    <name evidence="4" type="ORF">SEMRO_1153_G247010.1</name>
</gene>
<name>A0A9N8EH27_9STRA</name>
<organism evidence="4 5">
    <name type="scientific">Seminavis robusta</name>
    <dbReference type="NCBI Taxonomy" id="568900"/>
    <lineage>
        <taxon>Eukaryota</taxon>
        <taxon>Sar</taxon>
        <taxon>Stramenopiles</taxon>
        <taxon>Ochrophyta</taxon>
        <taxon>Bacillariophyta</taxon>
        <taxon>Bacillariophyceae</taxon>
        <taxon>Bacillariophycidae</taxon>
        <taxon>Naviculales</taxon>
        <taxon>Naviculaceae</taxon>
        <taxon>Seminavis</taxon>
    </lineage>
</organism>
<accession>A0A9N8EH27</accession>
<protein>
    <submittedName>
        <fullName evidence="4">Acetoin utilization protein AcuC</fullName>
    </submittedName>
</protein>
<feature type="signal peptide" evidence="2">
    <location>
        <begin position="1"/>
        <end position="24"/>
    </location>
</feature>
<feature type="chain" id="PRO_5040488114" evidence="2">
    <location>
        <begin position="25"/>
        <end position="425"/>
    </location>
</feature>
<evidence type="ECO:0000256" key="2">
    <source>
        <dbReference type="SAM" id="SignalP"/>
    </source>
</evidence>
<evidence type="ECO:0000313" key="4">
    <source>
        <dbReference type="EMBL" id="CAB9520997.1"/>
    </source>
</evidence>
<dbReference type="InterPro" id="IPR037138">
    <property type="entry name" value="His_deacetylse_dom_sf"/>
</dbReference>
<dbReference type="AlphaFoldDB" id="A0A9N8EH27"/>
<dbReference type="CDD" id="cd09993">
    <property type="entry name" value="HDAC_classIV"/>
    <property type="match status" value="1"/>
</dbReference>
<dbReference type="GO" id="GO:0004407">
    <property type="term" value="F:histone deacetylase activity"/>
    <property type="evidence" value="ECO:0007669"/>
    <property type="project" value="InterPro"/>
</dbReference>
<dbReference type="OrthoDB" id="424012at2759"/>